<organism evidence="4 5">
    <name type="scientific">Glonium stellatum</name>
    <dbReference type="NCBI Taxonomy" id="574774"/>
    <lineage>
        <taxon>Eukaryota</taxon>
        <taxon>Fungi</taxon>
        <taxon>Dikarya</taxon>
        <taxon>Ascomycota</taxon>
        <taxon>Pezizomycotina</taxon>
        <taxon>Dothideomycetes</taxon>
        <taxon>Pleosporomycetidae</taxon>
        <taxon>Gloniales</taxon>
        <taxon>Gloniaceae</taxon>
        <taxon>Glonium</taxon>
    </lineage>
</organism>
<dbReference type="OrthoDB" id="288987at2759"/>
<accession>A0A8E2JNN2</accession>
<feature type="region of interest" description="Disordered" evidence="2">
    <location>
        <begin position="102"/>
        <end position="160"/>
    </location>
</feature>
<evidence type="ECO:0000313" key="5">
    <source>
        <dbReference type="Proteomes" id="UP000250140"/>
    </source>
</evidence>
<dbReference type="GO" id="GO:0016787">
    <property type="term" value="F:hydrolase activity"/>
    <property type="evidence" value="ECO:0007669"/>
    <property type="project" value="UniProtKB-KW"/>
</dbReference>
<sequence>MASKSALLTCPMCPFAIPPTNTYALELHFEQEHTLDSPFKIIDDPEAPTPSTVVEPSESSKPEDVTSDEDDDNYVLCPRQDCGEDLLLTDLDDHLNFHAAESLAGDDEADSGQPKMQSLTEESTPSFLQQNFTSEVPNALRHTHPKKIRRKRGSSGASEKSTLSRSILSFIPFSAKFAASVTKQPISSVRLGRAELGPYAWEDKMPKWLHRQLEEGPRITVVNRIGRDGRLIKQENVQNETPGVIPILAQLSALDRSVKEAYYCHPSTLHIGKTPKEGGFCGYRNIQMLISYIQGARAQGHDEFPGRTPGILKLQDLIESAWDKGINEIGRQQTGGIRDTRKYIGTPEAQALFLNTEIDCSVDVFSDSPDGQLQAHDQLSLAVEKYFQQAAVDDGSNVYKTLLPPIYMQQPGHSLSIVGFERRRDGTCNLVCFDPMFHTSPSMHRLRGRRHLRTPRPEVMQAYRRTARQLRRHAAFEILM</sequence>
<evidence type="ECO:0000256" key="2">
    <source>
        <dbReference type="SAM" id="MobiDB-lite"/>
    </source>
</evidence>
<gene>
    <name evidence="4" type="ORF">AOQ84DRAFT_400418</name>
</gene>
<feature type="compositionally biased region" description="Basic residues" evidence="2">
    <location>
        <begin position="141"/>
        <end position="153"/>
    </location>
</feature>
<dbReference type="AlphaFoldDB" id="A0A8E2JNN2"/>
<dbReference type="EMBL" id="KV750668">
    <property type="protein sequence ID" value="OCL03843.1"/>
    <property type="molecule type" value="Genomic_DNA"/>
</dbReference>
<feature type="region of interest" description="Disordered" evidence="2">
    <location>
        <begin position="40"/>
        <end position="74"/>
    </location>
</feature>
<evidence type="ECO:0000259" key="3">
    <source>
        <dbReference type="Pfam" id="PF07910"/>
    </source>
</evidence>
<feature type="compositionally biased region" description="Polar residues" evidence="2">
    <location>
        <begin position="114"/>
        <end position="136"/>
    </location>
</feature>
<keyword evidence="5" id="KW-1185">Reference proteome</keyword>
<reference evidence="4 5" key="1">
    <citation type="journal article" date="2016" name="Nat. Commun.">
        <title>Ectomycorrhizal ecology is imprinted in the genome of the dominant symbiotic fungus Cenococcum geophilum.</title>
        <authorList>
            <consortium name="DOE Joint Genome Institute"/>
            <person name="Peter M."/>
            <person name="Kohler A."/>
            <person name="Ohm R.A."/>
            <person name="Kuo A."/>
            <person name="Krutzmann J."/>
            <person name="Morin E."/>
            <person name="Arend M."/>
            <person name="Barry K.W."/>
            <person name="Binder M."/>
            <person name="Choi C."/>
            <person name="Clum A."/>
            <person name="Copeland A."/>
            <person name="Grisel N."/>
            <person name="Haridas S."/>
            <person name="Kipfer T."/>
            <person name="LaButti K."/>
            <person name="Lindquist E."/>
            <person name="Lipzen A."/>
            <person name="Maire R."/>
            <person name="Meier B."/>
            <person name="Mihaltcheva S."/>
            <person name="Molinier V."/>
            <person name="Murat C."/>
            <person name="Poggeler S."/>
            <person name="Quandt C.A."/>
            <person name="Sperisen C."/>
            <person name="Tritt A."/>
            <person name="Tisserant E."/>
            <person name="Crous P.W."/>
            <person name="Henrissat B."/>
            <person name="Nehls U."/>
            <person name="Egli S."/>
            <person name="Spatafora J.W."/>
            <person name="Grigoriev I.V."/>
            <person name="Martin F.M."/>
        </authorList>
    </citation>
    <scope>NUCLEOTIDE SEQUENCE [LARGE SCALE GENOMIC DNA]</scope>
    <source>
        <strain evidence="4 5">CBS 207.34</strain>
    </source>
</reference>
<dbReference type="InterPro" id="IPR012462">
    <property type="entry name" value="UFSP1/2_DUB_cat"/>
</dbReference>
<dbReference type="Proteomes" id="UP000250140">
    <property type="component" value="Unassembled WGS sequence"/>
</dbReference>
<evidence type="ECO:0000313" key="4">
    <source>
        <dbReference type="EMBL" id="OCL03843.1"/>
    </source>
</evidence>
<name>A0A8E2JNN2_9PEZI</name>
<evidence type="ECO:0000256" key="1">
    <source>
        <dbReference type="ARBA" id="ARBA00022801"/>
    </source>
</evidence>
<keyword evidence="1" id="KW-0378">Hydrolase</keyword>
<dbReference type="Pfam" id="PF07910">
    <property type="entry name" value="Peptidase_C78"/>
    <property type="match status" value="1"/>
</dbReference>
<protein>
    <submittedName>
        <fullName evidence="4">DUF1671-domain-containing protein</fullName>
    </submittedName>
</protein>
<proteinExistence type="predicted"/>
<feature type="domain" description="UFSP1/2/DUB catalytic" evidence="3">
    <location>
        <begin position="259"/>
        <end position="479"/>
    </location>
</feature>
<dbReference type="Gene3D" id="3.90.70.130">
    <property type="match status" value="1"/>
</dbReference>